<evidence type="ECO:0000256" key="3">
    <source>
        <dbReference type="ARBA" id="ARBA00023125"/>
    </source>
</evidence>
<dbReference type="InterPro" id="IPR001387">
    <property type="entry name" value="Cro/C1-type_HTH"/>
</dbReference>
<dbReference type="InterPro" id="IPR041468">
    <property type="entry name" value="HTH_ParB/Spo0J"/>
</dbReference>
<organism evidence="6 7">
    <name type="scientific">Ornithinibacillus xuwenensis</name>
    <dbReference type="NCBI Taxonomy" id="3144668"/>
    <lineage>
        <taxon>Bacteria</taxon>
        <taxon>Bacillati</taxon>
        <taxon>Bacillota</taxon>
        <taxon>Bacilli</taxon>
        <taxon>Bacillales</taxon>
        <taxon>Bacillaceae</taxon>
        <taxon>Ornithinibacillus</taxon>
    </lineage>
</organism>
<dbReference type="PROSITE" id="PS50943">
    <property type="entry name" value="HTH_CROC1"/>
    <property type="match status" value="1"/>
</dbReference>
<keyword evidence="3" id="KW-0238">DNA-binding</keyword>
<dbReference type="Gene3D" id="1.10.10.2830">
    <property type="match status" value="1"/>
</dbReference>
<evidence type="ECO:0000259" key="5">
    <source>
        <dbReference type="PROSITE" id="PS50943"/>
    </source>
</evidence>
<dbReference type="InterPro" id="IPR050336">
    <property type="entry name" value="Chromosome_partition/occlusion"/>
</dbReference>
<proteinExistence type="inferred from homology"/>
<evidence type="ECO:0000256" key="1">
    <source>
        <dbReference type="ARBA" id="ARBA00006295"/>
    </source>
</evidence>
<dbReference type="InterPro" id="IPR036086">
    <property type="entry name" value="ParB/Sulfiredoxin_sf"/>
</dbReference>
<keyword evidence="4" id="KW-0175">Coiled coil</keyword>
<comment type="caution">
    <text evidence="6">The sequence shown here is derived from an EMBL/GenBank/DDBJ whole genome shotgun (WGS) entry which is preliminary data.</text>
</comment>
<protein>
    <submittedName>
        <fullName evidence="6">ParB/RepB/Spo0J family partition protein</fullName>
    </submittedName>
</protein>
<dbReference type="Pfam" id="PF17762">
    <property type="entry name" value="HTH_ParB"/>
    <property type="match status" value="1"/>
</dbReference>
<dbReference type="Pfam" id="PF23552">
    <property type="entry name" value="ParB_C"/>
    <property type="match status" value="1"/>
</dbReference>
<gene>
    <name evidence="6" type="ORF">ABC228_06330</name>
</gene>
<feature type="coiled-coil region" evidence="4">
    <location>
        <begin position="97"/>
        <end position="145"/>
    </location>
</feature>
<feature type="domain" description="HTH cro/C1-type" evidence="5">
    <location>
        <begin position="130"/>
        <end position="156"/>
    </location>
</feature>
<dbReference type="Gene3D" id="3.90.1530.30">
    <property type="match status" value="1"/>
</dbReference>
<dbReference type="CDD" id="cd16393">
    <property type="entry name" value="SPO0J_N"/>
    <property type="match status" value="1"/>
</dbReference>
<dbReference type="InterPro" id="IPR057240">
    <property type="entry name" value="ParB_dimer_C"/>
</dbReference>
<dbReference type="CDD" id="cd00093">
    <property type="entry name" value="HTH_XRE"/>
    <property type="match status" value="1"/>
</dbReference>
<dbReference type="EMBL" id="JBDIML010000002">
    <property type="protein sequence ID" value="MEN2766794.1"/>
    <property type="molecule type" value="Genomic_DNA"/>
</dbReference>
<evidence type="ECO:0000256" key="4">
    <source>
        <dbReference type="SAM" id="Coils"/>
    </source>
</evidence>
<dbReference type="SMART" id="SM00470">
    <property type="entry name" value="ParB"/>
    <property type="match status" value="1"/>
</dbReference>
<dbReference type="NCBIfam" id="TIGR00180">
    <property type="entry name" value="parB_part"/>
    <property type="match status" value="1"/>
</dbReference>
<dbReference type="Proteomes" id="UP001444625">
    <property type="component" value="Unassembled WGS sequence"/>
</dbReference>
<dbReference type="InterPro" id="IPR004437">
    <property type="entry name" value="ParB/RepB/Spo0J"/>
</dbReference>
<dbReference type="PANTHER" id="PTHR33375">
    <property type="entry name" value="CHROMOSOME-PARTITIONING PROTEIN PARB-RELATED"/>
    <property type="match status" value="1"/>
</dbReference>
<dbReference type="SUPFAM" id="SSF109709">
    <property type="entry name" value="KorB DNA-binding domain-like"/>
    <property type="match status" value="1"/>
</dbReference>
<name>A0ABU9XET8_9BACI</name>
<dbReference type="RefSeq" id="WP_345824264.1">
    <property type="nucleotide sequence ID" value="NZ_JBDIML010000002.1"/>
</dbReference>
<keyword evidence="7" id="KW-1185">Reference proteome</keyword>
<reference evidence="6 7" key="1">
    <citation type="submission" date="2024-05" db="EMBL/GenBank/DDBJ databases">
        <authorList>
            <person name="Haq I."/>
            <person name="Ullah Z."/>
            <person name="Ahmad R."/>
            <person name="Li M."/>
            <person name="Tong Y."/>
        </authorList>
    </citation>
    <scope>NUCLEOTIDE SEQUENCE [LARGE SCALE GENOMIC DNA]</scope>
    <source>
        <strain evidence="6 7">16A2E</strain>
    </source>
</reference>
<dbReference type="SUPFAM" id="SSF110849">
    <property type="entry name" value="ParB/Sulfiredoxin"/>
    <property type="match status" value="1"/>
</dbReference>
<dbReference type="Pfam" id="PF02195">
    <property type="entry name" value="ParB_N"/>
    <property type="match status" value="1"/>
</dbReference>
<dbReference type="InterPro" id="IPR003115">
    <property type="entry name" value="ParB_N"/>
</dbReference>
<keyword evidence="2" id="KW-0159">Chromosome partition</keyword>
<evidence type="ECO:0000313" key="7">
    <source>
        <dbReference type="Proteomes" id="UP001444625"/>
    </source>
</evidence>
<accession>A0ABU9XET8</accession>
<comment type="similarity">
    <text evidence="1">Belongs to the ParB family.</text>
</comment>
<evidence type="ECO:0000313" key="6">
    <source>
        <dbReference type="EMBL" id="MEN2766794.1"/>
    </source>
</evidence>
<evidence type="ECO:0000256" key="2">
    <source>
        <dbReference type="ARBA" id="ARBA00022829"/>
    </source>
</evidence>
<dbReference type="PANTHER" id="PTHR33375:SF1">
    <property type="entry name" value="CHROMOSOME-PARTITIONING PROTEIN PARB-RELATED"/>
    <property type="match status" value="1"/>
</dbReference>
<sequence>MARGLGRGLDAFFPEIEEKDDDVVQQIPIKECRPNPYQPRKTFHTDAIEELKESIQEFGIIQPLIVRKSIKGFEIVVGERRFRAAKEAGLSEVPAIVKELTDEKMMELALLENLQREDLTPIEEAQAYANLMKELNITQEELSKRLGKSRSHIANLVRLLGLPEPIIAYINNGELSMGHGRALLGLKDKEKVNPLVKKIRSEKLNVRQVEKLIILLNEKPSKKKVKPKKDIFLQERESVLRDKLGTAVNIQRGKRKGKIEIEFYTDDDLERIIEVLEG</sequence>